<dbReference type="PROSITE" id="PS51481">
    <property type="entry name" value="DHAK"/>
    <property type="match status" value="1"/>
</dbReference>
<feature type="domain" description="DhaK" evidence="1">
    <location>
        <begin position="1"/>
        <end position="114"/>
    </location>
</feature>
<reference evidence="3" key="1">
    <citation type="submission" date="2016-08" db="EMBL/GenBank/DDBJ databases">
        <authorList>
            <person name="Varghese N."/>
            <person name="Submissions Spin"/>
        </authorList>
    </citation>
    <scope>NUCLEOTIDE SEQUENCE [LARGE SCALE GENOMIC DNA]</scope>
    <source>
        <strain evidence="3">P1-7</strain>
    </source>
</reference>
<dbReference type="EMBL" id="FMAF01000032">
    <property type="protein sequence ID" value="SCB50022.1"/>
    <property type="molecule type" value="Genomic_DNA"/>
</dbReference>
<dbReference type="InterPro" id="IPR004006">
    <property type="entry name" value="DhaK_dom"/>
</dbReference>
<dbReference type="GO" id="GO:0019563">
    <property type="term" value="P:glycerol catabolic process"/>
    <property type="evidence" value="ECO:0007669"/>
    <property type="project" value="TreeGrafter"/>
</dbReference>
<organism evidence="2 3">
    <name type="scientific">Rhizobium lusitanum</name>
    <dbReference type="NCBI Taxonomy" id="293958"/>
    <lineage>
        <taxon>Bacteria</taxon>
        <taxon>Pseudomonadati</taxon>
        <taxon>Pseudomonadota</taxon>
        <taxon>Alphaproteobacteria</taxon>
        <taxon>Hyphomicrobiales</taxon>
        <taxon>Rhizobiaceae</taxon>
        <taxon>Rhizobium/Agrobacterium group</taxon>
        <taxon>Rhizobium</taxon>
    </lineage>
</organism>
<proteinExistence type="predicted"/>
<gene>
    <name evidence="2" type="ORF">GA0061101_1325</name>
</gene>
<dbReference type="GO" id="GO:0004371">
    <property type="term" value="F:glycerone kinase activity"/>
    <property type="evidence" value="ECO:0007669"/>
    <property type="project" value="InterPro"/>
</dbReference>
<evidence type="ECO:0000313" key="3">
    <source>
        <dbReference type="Proteomes" id="UP000199205"/>
    </source>
</evidence>
<dbReference type="InterPro" id="IPR050861">
    <property type="entry name" value="Dihydroxyacetone_Kinase"/>
</dbReference>
<name>A0A1C3XCL1_9HYPH</name>
<dbReference type="PANTHER" id="PTHR28629:SF4">
    <property type="entry name" value="TRIOKINASE_FMN CYCLASE"/>
    <property type="match status" value="1"/>
</dbReference>
<dbReference type="SUPFAM" id="SSF82549">
    <property type="entry name" value="DAK1/DegV-like"/>
    <property type="match status" value="1"/>
</dbReference>
<sequence length="121" mass="13184">MGIHGEPGVARGPLKPADEVTSELVGKILHEMKPARGDRVAVLINSLGSTPLMELYILMRKVKMMLDEAGLVIHLSLVGNYCTSLEMAGASITLMHLDDELQRLIDHPCDCAMFRSGEALQ</sequence>
<dbReference type="Pfam" id="PF02733">
    <property type="entry name" value="Dak1"/>
    <property type="match status" value="1"/>
</dbReference>
<accession>A0A1C3XCL1</accession>
<evidence type="ECO:0000313" key="2">
    <source>
        <dbReference type="EMBL" id="SCB50022.1"/>
    </source>
</evidence>
<dbReference type="PANTHER" id="PTHR28629">
    <property type="entry name" value="TRIOKINASE/FMN CYCLASE"/>
    <property type="match status" value="1"/>
</dbReference>
<protein>
    <submittedName>
        <fullName evidence="2">Dak1 domain-containing protein</fullName>
    </submittedName>
</protein>
<dbReference type="GO" id="GO:0005829">
    <property type="term" value="C:cytosol"/>
    <property type="evidence" value="ECO:0007669"/>
    <property type="project" value="TreeGrafter"/>
</dbReference>
<dbReference type="AlphaFoldDB" id="A0A1C3XCL1"/>
<dbReference type="Gene3D" id="3.30.1180.20">
    <property type="entry name" value="Dihydroxyacetone kinase, domain 2"/>
    <property type="match status" value="1"/>
</dbReference>
<evidence type="ECO:0000259" key="1">
    <source>
        <dbReference type="PROSITE" id="PS51481"/>
    </source>
</evidence>
<dbReference type="Proteomes" id="UP000199205">
    <property type="component" value="Unassembled WGS sequence"/>
</dbReference>